<dbReference type="Proteomes" id="UP001596138">
    <property type="component" value="Unassembled WGS sequence"/>
</dbReference>
<accession>A0ABW1T623</accession>
<evidence type="ECO:0000313" key="3">
    <source>
        <dbReference type="Proteomes" id="UP001596138"/>
    </source>
</evidence>
<proteinExistence type="predicted"/>
<feature type="region of interest" description="Disordered" evidence="1">
    <location>
        <begin position="201"/>
        <end position="225"/>
    </location>
</feature>
<comment type="caution">
    <text evidence="2">The sequence shown here is derived from an EMBL/GenBank/DDBJ whole genome shotgun (WGS) entry which is preliminary data.</text>
</comment>
<name>A0ABW1T623_9ACTN</name>
<protein>
    <recommendedName>
        <fullName evidence="4">Tetrapyrrole biosynthesis uroporphyrinogen III synthase domain-containing protein</fullName>
    </recommendedName>
</protein>
<feature type="compositionally biased region" description="Basic and acidic residues" evidence="1">
    <location>
        <begin position="214"/>
        <end position="225"/>
    </location>
</feature>
<evidence type="ECO:0000256" key="1">
    <source>
        <dbReference type="SAM" id="MobiDB-lite"/>
    </source>
</evidence>
<organism evidence="2 3">
    <name type="scientific">Longivirga aurantiaca</name>
    <dbReference type="NCBI Taxonomy" id="1837743"/>
    <lineage>
        <taxon>Bacteria</taxon>
        <taxon>Bacillati</taxon>
        <taxon>Actinomycetota</taxon>
        <taxon>Actinomycetes</taxon>
        <taxon>Sporichthyales</taxon>
        <taxon>Sporichthyaceae</taxon>
        <taxon>Longivirga</taxon>
    </lineage>
</organism>
<reference evidence="3" key="1">
    <citation type="journal article" date="2019" name="Int. J. Syst. Evol. Microbiol.">
        <title>The Global Catalogue of Microorganisms (GCM) 10K type strain sequencing project: providing services to taxonomists for standard genome sequencing and annotation.</title>
        <authorList>
            <consortium name="The Broad Institute Genomics Platform"/>
            <consortium name="The Broad Institute Genome Sequencing Center for Infectious Disease"/>
            <person name="Wu L."/>
            <person name="Ma J."/>
        </authorList>
    </citation>
    <scope>NUCLEOTIDE SEQUENCE [LARGE SCALE GENOMIC DNA]</scope>
    <source>
        <strain evidence="3">CGMCC 4.7317</strain>
    </source>
</reference>
<gene>
    <name evidence="2" type="ORF">ACFQGU_17540</name>
</gene>
<evidence type="ECO:0000313" key="2">
    <source>
        <dbReference type="EMBL" id="MFC6239679.1"/>
    </source>
</evidence>
<evidence type="ECO:0008006" key="4">
    <source>
        <dbReference type="Google" id="ProtNLM"/>
    </source>
</evidence>
<sequence>MPSELEAPHDWGELYLARGEDVADERPVFTGDVFTPRPLAEGQASEAVGPSQLLVLQHPCALRINGVDLVPRILVAEVEPAPLLSTEQWKGSFKLMPLPELLEAVGGDSGHRAGKFNQILVVTPEDLAAYDRVACLSEVGVNLLLQRWVHHNSRVIVPTHLFAEVTAGPSAEAELTEDWVSERVTQGADPAAAEHECHDFLRSQPSADGPTRQDALRDPQRRSEVRRAARAQLALPLLPA</sequence>
<dbReference type="RefSeq" id="WP_386768993.1">
    <property type="nucleotide sequence ID" value="NZ_JBHSTI010000058.1"/>
</dbReference>
<dbReference type="EMBL" id="JBHSTI010000058">
    <property type="protein sequence ID" value="MFC6239679.1"/>
    <property type="molecule type" value="Genomic_DNA"/>
</dbReference>
<keyword evidence="3" id="KW-1185">Reference proteome</keyword>